<dbReference type="GO" id="GO:0005737">
    <property type="term" value="C:cytoplasm"/>
    <property type="evidence" value="ECO:0007669"/>
    <property type="project" value="TreeGrafter"/>
</dbReference>
<keyword evidence="11" id="KW-0482">Metalloprotease</keyword>
<feature type="domain" description="Aminopeptidase N-like N-terminal" evidence="13">
    <location>
        <begin position="29"/>
        <end position="205"/>
    </location>
</feature>
<evidence type="ECO:0000313" key="15">
    <source>
        <dbReference type="Proteomes" id="UP000268469"/>
    </source>
</evidence>
<evidence type="ECO:0000256" key="7">
    <source>
        <dbReference type="ARBA" id="ARBA00022670"/>
    </source>
</evidence>
<dbReference type="GO" id="GO:0006508">
    <property type="term" value="P:proteolysis"/>
    <property type="evidence" value="ECO:0007669"/>
    <property type="project" value="UniProtKB-KW"/>
</dbReference>
<dbReference type="GO" id="GO:0008270">
    <property type="term" value="F:zinc ion binding"/>
    <property type="evidence" value="ECO:0007669"/>
    <property type="project" value="InterPro"/>
</dbReference>
<dbReference type="PANTHER" id="PTHR11533">
    <property type="entry name" value="PROTEASE M1 ZINC METALLOPROTEASE"/>
    <property type="match status" value="1"/>
</dbReference>
<gene>
    <name evidence="14" type="ORF">DRP53_03730</name>
</gene>
<evidence type="ECO:0000259" key="13">
    <source>
        <dbReference type="Pfam" id="PF17900"/>
    </source>
</evidence>
<dbReference type="PANTHER" id="PTHR11533:SF174">
    <property type="entry name" value="PUROMYCIN-SENSITIVE AMINOPEPTIDASE-RELATED"/>
    <property type="match status" value="1"/>
</dbReference>
<evidence type="ECO:0000256" key="5">
    <source>
        <dbReference type="ARBA" id="ARBA00015611"/>
    </source>
</evidence>
<evidence type="ECO:0000256" key="1">
    <source>
        <dbReference type="ARBA" id="ARBA00000098"/>
    </source>
</evidence>
<dbReference type="Proteomes" id="UP000268469">
    <property type="component" value="Unassembled WGS sequence"/>
</dbReference>
<evidence type="ECO:0000256" key="2">
    <source>
        <dbReference type="ARBA" id="ARBA00001947"/>
    </source>
</evidence>
<proteinExistence type="inferred from homology"/>
<evidence type="ECO:0000256" key="9">
    <source>
        <dbReference type="ARBA" id="ARBA00022801"/>
    </source>
</evidence>
<dbReference type="SUPFAM" id="SSF55486">
    <property type="entry name" value="Metalloproteases ('zincins'), catalytic domain"/>
    <property type="match status" value="1"/>
</dbReference>
<evidence type="ECO:0000256" key="6">
    <source>
        <dbReference type="ARBA" id="ARBA00022438"/>
    </source>
</evidence>
<evidence type="ECO:0000256" key="4">
    <source>
        <dbReference type="ARBA" id="ARBA00012564"/>
    </source>
</evidence>
<evidence type="ECO:0000256" key="11">
    <source>
        <dbReference type="ARBA" id="ARBA00023049"/>
    </source>
</evidence>
<dbReference type="CDD" id="cd09603">
    <property type="entry name" value="M1_APN_like"/>
    <property type="match status" value="1"/>
</dbReference>
<dbReference type="InterPro" id="IPR050344">
    <property type="entry name" value="Peptidase_M1_aminopeptidases"/>
</dbReference>
<dbReference type="InterPro" id="IPR042097">
    <property type="entry name" value="Aminopeptidase_N-like_N_sf"/>
</dbReference>
<dbReference type="GO" id="GO:0070006">
    <property type="term" value="F:metalloaminopeptidase activity"/>
    <property type="evidence" value="ECO:0007669"/>
    <property type="project" value="TreeGrafter"/>
</dbReference>
<dbReference type="GO" id="GO:0016285">
    <property type="term" value="F:alanyl aminopeptidase activity"/>
    <property type="evidence" value="ECO:0007669"/>
    <property type="project" value="UniProtKB-EC"/>
</dbReference>
<sequence>MIPLFLFTIGKSVLNPPVLAESTHTYDVLHYYIRVDLPLDSRYLDAHVTIAAKSEVANLDSVTLHLVGFTVDSVLIDGTLASFSHPTGEVRIKLPSPQQVGDSFNIDIFYHGYATGSPYAGYVYFSAGGEVLHPIGYTMAEPYDARYWLACFDEPWDKAEYGCDLEVTVPDSFTVCANGILVSVADGEGRRTFHWKETHPIATYLIHFGASIYVRVPIYYHSLLIDNYVWPEDSAKAVKAFANLPHMFDLYDSLYGPYPFGDEKYGHDAVYPCAFGGMEHQTMTTLHRYYIVNGGDWVIAHELSHQWWGDMVTCIDWRDIWLNESFATYSDALFVEYMNGHQAFLDRMRERAKIYFREDSTYHRPIYDPPMDSLFNYAYTYCKASWVLHMLRYLGGDSLYYLGLRNYRDSLAYGNASTYDLCRIVSRIYGTDLTWFFNEWIFSPGHPEYDVDWGVYPEANRYRTRIRIAQVQTNSPIFHLPVEIRLRFDSGDTLIRFPIQDSVEIFEVITTKRPIGLEVDPNEWILNLADVEIGVAEEPSPKPVRIILPTICAGLITITADRATEVQILDPSGRVVDRIHLKPGKNCYRPRFSSGVYFLRKEATILKKFIYLDRSGPPQYTVP</sequence>
<name>A0A660SJW3_UNCW3</name>
<keyword evidence="10" id="KW-0862">Zinc</keyword>
<dbReference type="InterPro" id="IPR014782">
    <property type="entry name" value="Peptidase_M1_dom"/>
</dbReference>
<dbReference type="EC" id="3.4.11.2" evidence="4"/>
<dbReference type="AlphaFoldDB" id="A0A660SJW3"/>
<dbReference type="InterPro" id="IPR027268">
    <property type="entry name" value="Peptidase_M4/M1_CTD_sf"/>
</dbReference>
<dbReference type="Gene3D" id="2.60.40.1730">
    <property type="entry name" value="tricorn interacting facor f3 domain"/>
    <property type="match status" value="1"/>
</dbReference>
<evidence type="ECO:0000256" key="8">
    <source>
        <dbReference type="ARBA" id="ARBA00022723"/>
    </source>
</evidence>
<dbReference type="GO" id="GO:0005615">
    <property type="term" value="C:extracellular space"/>
    <property type="evidence" value="ECO:0007669"/>
    <property type="project" value="TreeGrafter"/>
</dbReference>
<dbReference type="Pfam" id="PF17900">
    <property type="entry name" value="Peptidase_M1_N"/>
    <property type="match status" value="1"/>
</dbReference>
<keyword evidence="7" id="KW-0645">Protease</keyword>
<dbReference type="InterPro" id="IPR045357">
    <property type="entry name" value="Aminopeptidase_N-like_N"/>
</dbReference>
<organism evidence="14 15">
    <name type="scientific">candidate division WOR-3 bacterium</name>
    <dbReference type="NCBI Taxonomy" id="2052148"/>
    <lineage>
        <taxon>Bacteria</taxon>
        <taxon>Bacteria division WOR-3</taxon>
    </lineage>
</organism>
<dbReference type="InterPro" id="IPR001930">
    <property type="entry name" value="Peptidase_M1"/>
</dbReference>
<keyword evidence="9" id="KW-0378">Hydrolase</keyword>
<protein>
    <recommendedName>
        <fullName evidence="5">Aminopeptidase N</fullName>
        <ecNumber evidence="4">3.4.11.2</ecNumber>
    </recommendedName>
</protein>
<dbReference type="PRINTS" id="PR00756">
    <property type="entry name" value="ALADIPTASE"/>
</dbReference>
<accession>A0A660SJW3</accession>
<keyword evidence="6" id="KW-0031">Aminopeptidase</keyword>
<dbReference type="GO" id="GO:0043171">
    <property type="term" value="P:peptide catabolic process"/>
    <property type="evidence" value="ECO:0007669"/>
    <property type="project" value="TreeGrafter"/>
</dbReference>
<dbReference type="EMBL" id="QNBE01000026">
    <property type="protein sequence ID" value="RKX70822.1"/>
    <property type="molecule type" value="Genomic_DNA"/>
</dbReference>
<evidence type="ECO:0000259" key="12">
    <source>
        <dbReference type="Pfam" id="PF01433"/>
    </source>
</evidence>
<comment type="similarity">
    <text evidence="3">Belongs to the peptidase M1 family.</text>
</comment>
<dbReference type="Gene3D" id="1.10.390.10">
    <property type="entry name" value="Neutral Protease Domain 2"/>
    <property type="match status" value="1"/>
</dbReference>
<evidence type="ECO:0000313" key="14">
    <source>
        <dbReference type="EMBL" id="RKX70822.1"/>
    </source>
</evidence>
<comment type="caution">
    <text evidence="14">The sequence shown here is derived from an EMBL/GenBank/DDBJ whole genome shotgun (WGS) entry which is preliminary data.</text>
</comment>
<dbReference type="GO" id="GO:0042277">
    <property type="term" value="F:peptide binding"/>
    <property type="evidence" value="ECO:0007669"/>
    <property type="project" value="TreeGrafter"/>
</dbReference>
<evidence type="ECO:0000256" key="3">
    <source>
        <dbReference type="ARBA" id="ARBA00010136"/>
    </source>
</evidence>
<comment type="cofactor">
    <cofactor evidence="2">
        <name>Zn(2+)</name>
        <dbReference type="ChEBI" id="CHEBI:29105"/>
    </cofactor>
</comment>
<feature type="domain" description="Peptidase M1 membrane alanine aminopeptidase" evidence="12">
    <location>
        <begin position="257"/>
        <end position="440"/>
    </location>
</feature>
<keyword evidence="8" id="KW-0479">Metal-binding</keyword>
<comment type="catalytic activity">
    <reaction evidence="1">
        <text>Release of an N-terminal amino acid, Xaa-|-Yaa- from a peptide, amide or arylamide. Xaa is preferably Ala, but may be most amino acids including Pro (slow action). When a terminal hydrophobic residue is followed by a prolyl residue, the two may be released as an intact Xaa-Pro dipeptide.</text>
        <dbReference type="EC" id="3.4.11.2"/>
    </reaction>
</comment>
<evidence type="ECO:0000256" key="10">
    <source>
        <dbReference type="ARBA" id="ARBA00022833"/>
    </source>
</evidence>
<dbReference type="Pfam" id="PF01433">
    <property type="entry name" value="Peptidase_M1"/>
    <property type="match status" value="1"/>
</dbReference>
<dbReference type="GO" id="GO:0016020">
    <property type="term" value="C:membrane"/>
    <property type="evidence" value="ECO:0007669"/>
    <property type="project" value="TreeGrafter"/>
</dbReference>
<reference evidence="14 15" key="1">
    <citation type="submission" date="2018-06" db="EMBL/GenBank/DDBJ databases">
        <title>Extensive metabolic versatility and redundancy in microbially diverse, dynamic hydrothermal sediments.</title>
        <authorList>
            <person name="Dombrowski N."/>
            <person name="Teske A."/>
            <person name="Baker B.J."/>
        </authorList>
    </citation>
    <scope>NUCLEOTIDE SEQUENCE [LARGE SCALE GENOMIC DNA]</scope>
    <source>
        <strain evidence="14">B36_G15</strain>
    </source>
</reference>
<dbReference type="SUPFAM" id="SSF63737">
    <property type="entry name" value="Leukotriene A4 hydrolase N-terminal domain"/>
    <property type="match status" value="1"/>
</dbReference>